<feature type="non-terminal residue" evidence="1">
    <location>
        <position position="1"/>
    </location>
</feature>
<gene>
    <name evidence="1" type="ORF">K458DRAFT_309742</name>
</gene>
<proteinExistence type="predicted"/>
<dbReference type="OrthoDB" id="3792448at2759"/>
<keyword evidence="2" id="KW-1185">Reference proteome</keyword>
<sequence>LITRTLYRLQTLELTHIIYIKGFLISVLELARCYIESLYFNSSCNVLYIY</sequence>
<evidence type="ECO:0000313" key="1">
    <source>
        <dbReference type="EMBL" id="KAF2681193.1"/>
    </source>
</evidence>
<dbReference type="EMBL" id="MU005592">
    <property type="protein sequence ID" value="KAF2681193.1"/>
    <property type="molecule type" value="Genomic_DNA"/>
</dbReference>
<evidence type="ECO:0000313" key="2">
    <source>
        <dbReference type="Proteomes" id="UP000799291"/>
    </source>
</evidence>
<protein>
    <submittedName>
        <fullName evidence="1">Uncharacterized protein</fullName>
    </submittedName>
</protein>
<dbReference type="Proteomes" id="UP000799291">
    <property type="component" value="Unassembled WGS sequence"/>
</dbReference>
<organism evidence="1 2">
    <name type="scientific">Lentithecium fluviatile CBS 122367</name>
    <dbReference type="NCBI Taxonomy" id="1168545"/>
    <lineage>
        <taxon>Eukaryota</taxon>
        <taxon>Fungi</taxon>
        <taxon>Dikarya</taxon>
        <taxon>Ascomycota</taxon>
        <taxon>Pezizomycotina</taxon>
        <taxon>Dothideomycetes</taxon>
        <taxon>Pleosporomycetidae</taxon>
        <taxon>Pleosporales</taxon>
        <taxon>Massarineae</taxon>
        <taxon>Lentitheciaceae</taxon>
        <taxon>Lentithecium</taxon>
    </lineage>
</organism>
<reference evidence="1" key="1">
    <citation type="journal article" date="2020" name="Stud. Mycol.">
        <title>101 Dothideomycetes genomes: a test case for predicting lifestyles and emergence of pathogens.</title>
        <authorList>
            <person name="Haridas S."/>
            <person name="Albert R."/>
            <person name="Binder M."/>
            <person name="Bloem J."/>
            <person name="Labutti K."/>
            <person name="Salamov A."/>
            <person name="Andreopoulos B."/>
            <person name="Baker S."/>
            <person name="Barry K."/>
            <person name="Bills G."/>
            <person name="Bluhm B."/>
            <person name="Cannon C."/>
            <person name="Castanera R."/>
            <person name="Culley D."/>
            <person name="Daum C."/>
            <person name="Ezra D."/>
            <person name="Gonzalez J."/>
            <person name="Henrissat B."/>
            <person name="Kuo A."/>
            <person name="Liang C."/>
            <person name="Lipzen A."/>
            <person name="Lutzoni F."/>
            <person name="Magnuson J."/>
            <person name="Mondo S."/>
            <person name="Nolan M."/>
            <person name="Ohm R."/>
            <person name="Pangilinan J."/>
            <person name="Park H.-J."/>
            <person name="Ramirez L."/>
            <person name="Alfaro M."/>
            <person name="Sun H."/>
            <person name="Tritt A."/>
            <person name="Yoshinaga Y."/>
            <person name="Zwiers L.-H."/>
            <person name="Turgeon B."/>
            <person name="Goodwin S."/>
            <person name="Spatafora J."/>
            <person name="Crous P."/>
            <person name="Grigoriev I."/>
        </authorList>
    </citation>
    <scope>NUCLEOTIDE SEQUENCE</scope>
    <source>
        <strain evidence="1">CBS 122367</strain>
    </source>
</reference>
<dbReference type="AlphaFoldDB" id="A0A6G1ITB5"/>
<accession>A0A6G1ITB5</accession>
<name>A0A6G1ITB5_9PLEO</name>